<dbReference type="Pfam" id="PF01738">
    <property type="entry name" value="DLH"/>
    <property type="match status" value="1"/>
</dbReference>
<protein>
    <submittedName>
        <fullName evidence="2">Hydrolase</fullName>
    </submittedName>
</protein>
<dbReference type="GO" id="GO:0016787">
    <property type="term" value="F:hydrolase activity"/>
    <property type="evidence" value="ECO:0007669"/>
    <property type="project" value="UniProtKB-KW"/>
</dbReference>
<dbReference type="AlphaFoldDB" id="A0A918ZJP2"/>
<evidence type="ECO:0000313" key="3">
    <source>
        <dbReference type="Proteomes" id="UP000641386"/>
    </source>
</evidence>
<proteinExistence type="predicted"/>
<dbReference type="RefSeq" id="WP_189896102.1">
    <property type="nucleotide sequence ID" value="NZ_BNBC01000002.1"/>
</dbReference>
<keyword evidence="2" id="KW-0378">Hydrolase</keyword>
<dbReference type="InterPro" id="IPR029058">
    <property type="entry name" value="AB_hydrolase_fold"/>
</dbReference>
<evidence type="ECO:0000259" key="1">
    <source>
        <dbReference type="Pfam" id="PF01738"/>
    </source>
</evidence>
<dbReference type="EMBL" id="BNBC01000002">
    <property type="protein sequence ID" value="GHE56525.1"/>
    <property type="molecule type" value="Genomic_DNA"/>
</dbReference>
<dbReference type="InterPro" id="IPR002925">
    <property type="entry name" value="Dienelactn_hydro"/>
</dbReference>
<keyword evidence="3" id="KW-1185">Reference proteome</keyword>
<comment type="caution">
    <text evidence="2">The sequence shown here is derived from an EMBL/GenBank/DDBJ whole genome shotgun (WGS) entry which is preliminary data.</text>
</comment>
<reference evidence="2" key="2">
    <citation type="submission" date="2020-09" db="EMBL/GenBank/DDBJ databases">
        <authorList>
            <person name="Sun Q."/>
            <person name="Ohkuma M."/>
        </authorList>
    </citation>
    <scope>NUCLEOTIDE SEQUENCE</scope>
    <source>
        <strain evidence="2">JCM 3302</strain>
    </source>
</reference>
<dbReference type="Proteomes" id="UP000641386">
    <property type="component" value="Unassembled WGS sequence"/>
</dbReference>
<sequence>MMSETVSVPADRVNLDGDLSVPAAAEAIAVLPHGVDSSRQNDHSRSIAARLHAAGIATLLVDLLSKREEEHRATGSGEHLFDVALLSRRLVATVDWVKIQPDTRALPVILFGVGTQASSVLEAAADLPDQVLTVVLWGGLPDPGTDTIKRVRVPVLFVAGGQEPGVLRLTERAAHRLHVPHAVRVVPGATHLFQEPDALDQLVDIAREWCAERQRYAETTRP</sequence>
<dbReference type="SUPFAM" id="SSF53474">
    <property type="entry name" value="alpha/beta-Hydrolases"/>
    <property type="match status" value="1"/>
</dbReference>
<gene>
    <name evidence="2" type="ORF">GCM10014715_06900</name>
</gene>
<reference evidence="2" key="1">
    <citation type="journal article" date="2014" name="Int. J. Syst. Evol. Microbiol.">
        <title>Complete genome sequence of Corynebacterium casei LMG S-19264T (=DSM 44701T), isolated from a smear-ripened cheese.</title>
        <authorList>
            <consortium name="US DOE Joint Genome Institute (JGI-PGF)"/>
            <person name="Walter F."/>
            <person name="Albersmeier A."/>
            <person name="Kalinowski J."/>
            <person name="Ruckert C."/>
        </authorList>
    </citation>
    <scope>NUCLEOTIDE SEQUENCE</scope>
    <source>
        <strain evidence="2">JCM 3302</strain>
    </source>
</reference>
<dbReference type="Gene3D" id="3.40.50.1820">
    <property type="entry name" value="alpha/beta hydrolase"/>
    <property type="match status" value="1"/>
</dbReference>
<accession>A0A918ZJP2</accession>
<evidence type="ECO:0000313" key="2">
    <source>
        <dbReference type="EMBL" id="GHE56525.1"/>
    </source>
</evidence>
<name>A0A918ZJP2_9ACTN</name>
<feature type="domain" description="Dienelactone hydrolase" evidence="1">
    <location>
        <begin position="41"/>
        <end position="199"/>
    </location>
</feature>
<organism evidence="2 3">
    <name type="scientific">Streptomyces spiralis</name>
    <dbReference type="NCBI Taxonomy" id="66376"/>
    <lineage>
        <taxon>Bacteria</taxon>
        <taxon>Bacillati</taxon>
        <taxon>Actinomycetota</taxon>
        <taxon>Actinomycetes</taxon>
        <taxon>Kitasatosporales</taxon>
        <taxon>Streptomycetaceae</taxon>
        <taxon>Streptomyces</taxon>
    </lineage>
</organism>